<evidence type="ECO:0000256" key="13">
    <source>
        <dbReference type="ARBA" id="ARBA00032493"/>
    </source>
</evidence>
<comment type="catalytic activity">
    <reaction evidence="15">
        <text>L-lysine + NADPH + O2 = N(6)-hydroxy-L-lysine + NADP(+) + H2O</text>
        <dbReference type="Rhea" id="RHEA:23228"/>
        <dbReference type="ChEBI" id="CHEBI:15377"/>
        <dbReference type="ChEBI" id="CHEBI:15379"/>
        <dbReference type="ChEBI" id="CHEBI:32551"/>
        <dbReference type="ChEBI" id="CHEBI:57783"/>
        <dbReference type="ChEBI" id="CHEBI:57820"/>
        <dbReference type="ChEBI" id="CHEBI:58349"/>
        <dbReference type="EC" id="1.14.13.59"/>
    </reaction>
</comment>
<gene>
    <name evidence="16" type="ORF">GCM10009751_12180</name>
</gene>
<evidence type="ECO:0000313" key="17">
    <source>
        <dbReference type="Proteomes" id="UP001501094"/>
    </source>
</evidence>
<evidence type="ECO:0000256" key="3">
    <source>
        <dbReference type="ARBA" id="ARBA00007588"/>
    </source>
</evidence>
<evidence type="ECO:0000256" key="4">
    <source>
        <dbReference type="ARBA" id="ARBA00013076"/>
    </source>
</evidence>
<evidence type="ECO:0000256" key="1">
    <source>
        <dbReference type="ARBA" id="ARBA00001974"/>
    </source>
</evidence>
<evidence type="ECO:0000256" key="7">
    <source>
        <dbReference type="ARBA" id="ARBA00022827"/>
    </source>
</evidence>
<dbReference type="SUPFAM" id="SSF51905">
    <property type="entry name" value="FAD/NAD(P)-binding domain"/>
    <property type="match status" value="2"/>
</dbReference>
<proteinExistence type="inferred from homology"/>
<comment type="caution">
    <text evidence="16">The sequence shown here is derived from an EMBL/GenBank/DDBJ whole genome shotgun (WGS) entry which is preliminary data.</text>
</comment>
<comment type="pathway">
    <text evidence="2">Siderophore biosynthesis.</text>
</comment>
<keyword evidence="6" id="KW-0285">Flavoprotein</keyword>
<comment type="cofactor">
    <cofactor evidence="1">
        <name>FAD</name>
        <dbReference type="ChEBI" id="CHEBI:57692"/>
    </cofactor>
</comment>
<keyword evidence="8" id="KW-0521">NADP</keyword>
<dbReference type="GO" id="GO:0004497">
    <property type="term" value="F:monooxygenase activity"/>
    <property type="evidence" value="ECO:0007669"/>
    <property type="project" value="UniProtKB-KW"/>
</dbReference>
<evidence type="ECO:0000256" key="6">
    <source>
        <dbReference type="ARBA" id="ARBA00022630"/>
    </source>
</evidence>
<evidence type="ECO:0000256" key="11">
    <source>
        <dbReference type="ARBA" id="ARBA00029939"/>
    </source>
</evidence>
<dbReference type="Proteomes" id="UP001501094">
    <property type="component" value="Unassembled WGS sequence"/>
</dbReference>
<evidence type="ECO:0000313" key="16">
    <source>
        <dbReference type="EMBL" id="GAA1856529.1"/>
    </source>
</evidence>
<keyword evidence="9" id="KW-0560">Oxidoreductase</keyword>
<organism evidence="16 17">
    <name type="scientific">Myceligenerans crystallogenes</name>
    <dbReference type="NCBI Taxonomy" id="316335"/>
    <lineage>
        <taxon>Bacteria</taxon>
        <taxon>Bacillati</taxon>
        <taxon>Actinomycetota</taxon>
        <taxon>Actinomycetes</taxon>
        <taxon>Micrococcales</taxon>
        <taxon>Promicromonosporaceae</taxon>
        <taxon>Myceligenerans</taxon>
    </lineage>
</organism>
<sequence>MRTYDLLGIGLGPMNLGLAALARPLPDVDAVFLDQRDAFSWHPGMLIEGTTLQVPFLADLVTMADPTSSYTFLNWLKQTGRLYPFYIRESFYPLRAEYDAYCRWAAERIEADAPGMLRWGRRVTSVVHDDAAGAYVVTARVTGPDGVTEEKYCAKHLVLGTGTTPRLPAALEALTEFAGAGGAGPVVHTGEYLPHRAALAASGAVTVVGSGQSAGEVYRDLLEGLGSGQGSADPEASPYRLDWVTRSGRFFPMEYTKLTLEMTSPEYTDHYVSLPQELRDRLGREQRNLYKGISAELVDDIYDALYRKSALGAELPTTLLSDCEVTAARFEPAGDGDGDGGARGGEYVLTLRHGQTGEIAEHRTRAIVAATGYAGGTPDFLAPVRERLDLDERGRYVVSRDYTVDAARRVFVVNGEEHTHGVTAPDLGFAPWRSSVILAQVTGREPYPVERRIAFQTFGLPGTAEVPS</sequence>
<keyword evidence="17" id="KW-1185">Reference proteome</keyword>
<evidence type="ECO:0000256" key="9">
    <source>
        <dbReference type="ARBA" id="ARBA00023002"/>
    </source>
</evidence>
<dbReference type="PANTHER" id="PTHR42802:SF1">
    <property type="entry name" value="L-ORNITHINE N(5)-MONOOXYGENASE"/>
    <property type="match status" value="1"/>
</dbReference>
<evidence type="ECO:0000256" key="5">
    <source>
        <dbReference type="ARBA" id="ARBA00016406"/>
    </source>
</evidence>
<evidence type="ECO:0000256" key="8">
    <source>
        <dbReference type="ARBA" id="ARBA00022857"/>
    </source>
</evidence>
<name>A0ABN2N7P6_9MICO</name>
<dbReference type="InterPro" id="IPR036188">
    <property type="entry name" value="FAD/NAD-bd_sf"/>
</dbReference>
<evidence type="ECO:0000256" key="10">
    <source>
        <dbReference type="ARBA" id="ARBA00023033"/>
    </source>
</evidence>
<keyword evidence="7" id="KW-0274">FAD</keyword>
<evidence type="ECO:0000256" key="15">
    <source>
        <dbReference type="ARBA" id="ARBA00048407"/>
    </source>
</evidence>
<dbReference type="PANTHER" id="PTHR42802">
    <property type="entry name" value="MONOOXYGENASE"/>
    <property type="match status" value="1"/>
</dbReference>
<dbReference type="EC" id="1.14.13.59" evidence="4"/>
<evidence type="ECO:0000256" key="2">
    <source>
        <dbReference type="ARBA" id="ARBA00004924"/>
    </source>
</evidence>
<dbReference type="EMBL" id="BAAANL010000002">
    <property type="protein sequence ID" value="GAA1856529.1"/>
    <property type="molecule type" value="Genomic_DNA"/>
</dbReference>
<reference evidence="16 17" key="1">
    <citation type="journal article" date="2019" name="Int. J. Syst. Evol. Microbiol.">
        <title>The Global Catalogue of Microorganisms (GCM) 10K type strain sequencing project: providing services to taxonomists for standard genome sequencing and annotation.</title>
        <authorList>
            <consortium name="The Broad Institute Genomics Platform"/>
            <consortium name="The Broad Institute Genome Sequencing Center for Infectious Disease"/>
            <person name="Wu L."/>
            <person name="Ma J."/>
        </authorList>
    </citation>
    <scope>NUCLEOTIDE SEQUENCE [LARGE SCALE GENOMIC DNA]</scope>
    <source>
        <strain evidence="16 17">JCM 14326</strain>
    </source>
</reference>
<protein>
    <recommendedName>
        <fullName evidence="5">L-lysine N6-monooxygenase MbtG</fullName>
        <ecNumber evidence="4">1.14.13.59</ecNumber>
    </recommendedName>
    <alternativeName>
        <fullName evidence="14">Lysine 6-N-hydroxylase</fullName>
    </alternativeName>
    <alternativeName>
        <fullName evidence="13">Lysine N6-hydroxylase</fullName>
    </alternativeName>
    <alternativeName>
        <fullName evidence="11">Lysine-N-oxygenase</fullName>
    </alternativeName>
    <alternativeName>
        <fullName evidence="12">Mycobactin synthase protein G</fullName>
    </alternativeName>
</protein>
<dbReference type="Gene3D" id="3.50.50.60">
    <property type="entry name" value="FAD/NAD(P)-binding domain"/>
    <property type="match status" value="1"/>
</dbReference>
<comment type="similarity">
    <text evidence="3">Belongs to the lysine N(6)-hydroxylase/L-ornithine N(5)-oxygenase family.</text>
</comment>
<dbReference type="Pfam" id="PF13434">
    <property type="entry name" value="Lys_Orn_oxgnase"/>
    <property type="match status" value="1"/>
</dbReference>
<evidence type="ECO:0000256" key="14">
    <source>
        <dbReference type="ARBA" id="ARBA00032738"/>
    </source>
</evidence>
<keyword evidence="10 16" id="KW-0503">Monooxygenase</keyword>
<dbReference type="RefSeq" id="WP_344100609.1">
    <property type="nucleotide sequence ID" value="NZ_BAAANL010000002.1"/>
</dbReference>
<dbReference type="InterPro" id="IPR025700">
    <property type="entry name" value="Lys/Orn_oxygenase"/>
</dbReference>
<accession>A0ABN2N7P6</accession>
<evidence type="ECO:0000256" key="12">
    <source>
        <dbReference type="ARBA" id="ARBA00031158"/>
    </source>
</evidence>